<evidence type="ECO:0000313" key="2">
    <source>
        <dbReference type="EMBL" id="CAH3143989.1"/>
    </source>
</evidence>
<evidence type="ECO:0000313" key="3">
    <source>
        <dbReference type="Proteomes" id="UP001159405"/>
    </source>
</evidence>
<dbReference type="EMBL" id="CALNXK010000072">
    <property type="protein sequence ID" value="CAH3143989.1"/>
    <property type="molecule type" value="Genomic_DNA"/>
</dbReference>
<protein>
    <submittedName>
        <fullName evidence="2">Uncharacterized protein</fullName>
    </submittedName>
</protein>
<organism evidence="2 3">
    <name type="scientific">Porites lobata</name>
    <dbReference type="NCBI Taxonomy" id="104759"/>
    <lineage>
        <taxon>Eukaryota</taxon>
        <taxon>Metazoa</taxon>
        <taxon>Cnidaria</taxon>
        <taxon>Anthozoa</taxon>
        <taxon>Hexacorallia</taxon>
        <taxon>Scleractinia</taxon>
        <taxon>Fungiina</taxon>
        <taxon>Poritidae</taxon>
        <taxon>Porites</taxon>
    </lineage>
</organism>
<proteinExistence type="predicted"/>
<name>A0ABN8PHI9_9CNID</name>
<sequence length="177" mass="20176">VIEDRLGGFAKRFSEENSSTVEQAVKKARRESYTCKRKGNQQQLDHAVQVLDKFDEASDALKAKSYDKVKAALDSGTESDFGWSTVNEYLSDELASNSDDEKRMYRAERRAERKTKERRRRFRPVDRKEPASSTSAAFSSRSGPSYSASGQPNRRVFSSSQRLGPCFKISSFLYFTR</sequence>
<feature type="non-terminal residue" evidence="2">
    <location>
        <position position="1"/>
    </location>
</feature>
<gene>
    <name evidence="2" type="ORF">PLOB_00043691</name>
</gene>
<evidence type="ECO:0000256" key="1">
    <source>
        <dbReference type="SAM" id="MobiDB-lite"/>
    </source>
</evidence>
<comment type="caution">
    <text evidence="2">The sequence shown here is derived from an EMBL/GenBank/DDBJ whole genome shotgun (WGS) entry which is preliminary data.</text>
</comment>
<accession>A0ABN8PHI9</accession>
<feature type="compositionally biased region" description="Polar residues" evidence="1">
    <location>
        <begin position="150"/>
        <end position="159"/>
    </location>
</feature>
<feature type="region of interest" description="Disordered" evidence="1">
    <location>
        <begin position="96"/>
        <end position="159"/>
    </location>
</feature>
<reference evidence="2 3" key="1">
    <citation type="submission" date="2022-05" db="EMBL/GenBank/DDBJ databases">
        <authorList>
            <consortium name="Genoscope - CEA"/>
            <person name="William W."/>
        </authorList>
    </citation>
    <scope>NUCLEOTIDE SEQUENCE [LARGE SCALE GENOMIC DNA]</scope>
</reference>
<feature type="compositionally biased region" description="Low complexity" evidence="1">
    <location>
        <begin position="131"/>
        <end position="149"/>
    </location>
</feature>
<feature type="compositionally biased region" description="Basic and acidic residues" evidence="1">
    <location>
        <begin position="99"/>
        <end position="115"/>
    </location>
</feature>
<keyword evidence="3" id="KW-1185">Reference proteome</keyword>
<dbReference type="Proteomes" id="UP001159405">
    <property type="component" value="Unassembled WGS sequence"/>
</dbReference>